<dbReference type="InterPro" id="IPR023465">
    <property type="entry name" value="Riboflavin_kinase_dom_sf"/>
</dbReference>
<evidence type="ECO:0000256" key="11">
    <source>
        <dbReference type="ARBA" id="ARBA00023268"/>
    </source>
</evidence>
<dbReference type="UniPathway" id="UPA00277">
    <property type="reaction ID" value="UER00407"/>
</dbReference>
<dbReference type="InterPro" id="IPR015864">
    <property type="entry name" value="FAD_synthase"/>
</dbReference>
<dbReference type="EC" id="2.7.7.2" evidence="14"/>
<keyword evidence="11" id="KW-0511">Multifunctional enzyme</keyword>
<keyword evidence="10 14" id="KW-0067">ATP-binding</keyword>
<evidence type="ECO:0000256" key="13">
    <source>
        <dbReference type="ARBA" id="ARBA00049494"/>
    </source>
</evidence>
<organism evidence="16 17">
    <name type="scientific">Pontibacillus marinus BH030004 = DSM 16465</name>
    <dbReference type="NCBI Taxonomy" id="1385511"/>
    <lineage>
        <taxon>Bacteria</taxon>
        <taxon>Bacillati</taxon>
        <taxon>Bacillota</taxon>
        <taxon>Bacilli</taxon>
        <taxon>Bacillales</taxon>
        <taxon>Bacillaceae</taxon>
        <taxon>Pontibacillus</taxon>
    </lineage>
</organism>
<proteinExistence type="inferred from homology"/>
<keyword evidence="8 14" id="KW-0418">Kinase</keyword>
<comment type="pathway">
    <text evidence="2 14">Cofactor biosynthesis; FMN biosynthesis; FMN from riboflavin (ATP route): step 1/1.</text>
</comment>
<dbReference type="GO" id="GO:0009231">
    <property type="term" value="P:riboflavin biosynthetic process"/>
    <property type="evidence" value="ECO:0007669"/>
    <property type="project" value="InterPro"/>
</dbReference>
<evidence type="ECO:0000313" key="16">
    <source>
        <dbReference type="EMBL" id="KGX88591.1"/>
    </source>
</evidence>
<evidence type="ECO:0000256" key="1">
    <source>
        <dbReference type="ARBA" id="ARBA00004726"/>
    </source>
</evidence>
<comment type="caution">
    <text evidence="16">The sequence shown here is derived from an EMBL/GenBank/DDBJ whole genome shotgun (WGS) entry which is preliminary data.</text>
</comment>
<dbReference type="UniPathway" id="UPA00276">
    <property type="reaction ID" value="UER00406"/>
</dbReference>
<dbReference type="RefSeq" id="WP_027448334.1">
    <property type="nucleotide sequence ID" value="NZ_AVPF01000019.1"/>
</dbReference>
<evidence type="ECO:0000256" key="8">
    <source>
        <dbReference type="ARBA" id="ARBA00022777"/>
    </source>
</evidence>
<dbReference type="EMBL" id="AVPF01000019">
    <property type="protein sequence ID" value="KGX88591.1"/>
    <property type="molecule type" value="Genomic_DNA"/>
</dbReference>
<keyword evidence="9 14" id="KW-0274">FAD</keyword>
<dbReference type="SMART" id="SM00904">
    <property type="entry name" value="Flavokinase"/>
    <property type="match status" value="1"/>
</dbReference>
<evidence type="ECO:0000256" key="4">
    <source>
        <dbReference type="ARBA" id="ARBA00022643"/>
    </source>
</evidence>
<dbReference type="InterPro" id="IPR015865">
    <property type="entry name" value="Riboflavin_kinase_bac/euk"/>
</dbReference>
<feature type="domain" description="Riboflavin kinase" evidence="15">
    <location>
        <begin position="185"/>
        <end position="311"/>
    </location>
</feature>
<dbReference type="GO" id="GO:0009398">
    <property type="term" value="P:FMN biosynthetic process"/>
    <property type="evidence" value="ECO:0007669"/>
    <property type="project" value="UniProtKB-UniRule"/>
</dbReference>
<reference evidence="16 17" key="1">
    <citation type="submission" date="2013-08" db="EMBL/GenBank/DDBJ databases">
        <authorList>
            <person name="Huang J."/>
            <person name="Wang G."/>
        </authorList>
    </citation>
    <scope>NUCLEOTIDE SEQUENCE [LARGE SCALE GENOMIC DNA]</scope>
    <source>
        <strain evidence="16 17">BH030004</strain>
    </source>
</reference>
<keyword evidence="6 14" id="KW-0548">Nucleotidyltransferase</keyword>
<dbReference type="PANTHER" id="PTHR22749:SF6">
    <property type="entry name" value="RIBOFLAVIN KINASE"/>
    <property type="match status" value="1"/>
</dbReference>
<dbReference type="NCBIfam" id="TIGR00083">
    <property type="entry name" value="ribF"/>
    <property type="match status" value="1"/>
</dbReference>
<dbReference type="STRING" id="1385511.GCA_000425225_01087"/>
<protein>
    <recommendedName>
        <fullName evidence="14">Riboflavin biosynthesis protein</fullName>
    </recommendedName>
    <domain>
        <recommendedName>
            <fullName evidence="14">Riboflavin kinase</fullName>
            <ecNumber evidence="14">2.7.1.26</ecNumber>
        </recommendedName>
        <alternativeName>
            <fullName evidence="14">Flavokinase</fullName>
        </alternativeName>
    </domain>
    <domain>
        <recommendedName>
            <fullName evidence="14">FMN adenylyltransferase</fullName>
            <ecNumber evidence="14">2.7.7.2</ecNumber>
        </recommendedName>
        <alternativeName>
            <fullName evidence="14">FAD pyrophosphorylase</fullName>
        </alternativeName>
        <alternativeName>
            <fullName evidence="14">FAD synthase</fullName>
        </alternativeName>
    </domain>
</protein>
<comment type="catalytic activity">
    <reaction evidence="13 14">
        <text>FMN + ATP + H(+) = FAD + diphosphate</text>
        <dbReference type="Rhea" id="RHEA:17237"/>
        <dbReference type="ChEBI" id="CHEBI:15378"/>
        <dbReference type="ChEBI" id="CHEBI:30616"/>
        <dbReference type="ChEBI" id="CHEBI:33019"/>
        <dbReference type="ChEBI" id="CHEBI:57692"/>
        <dbReference type="ChEBI" id="CHEBI:58210"/>
        <dbReference type="EC" id="2.7.7.2"/>
    </reaction>
</comment>
<dbReference type="SUPFAM" id="SSF52374">
    <property type="entry name" value="Nucleotidylyl transferase"/>
    <property type="match status" value="1"/>
</dbReference>
<dbReference type="GO" id="GO:0005524">
    <property type="term" value="F:ATP binding"/>
    <property type="evidence" value="ECO:0007669"/>
    <property type="project" value="UniProtKB-UniRule"/>
</dbReference>
<dbReference type="Gene3D" id="2.40.30.30">
    <property type="entry name" value="Riboflavin kinase-like"/>
    <property type="match status" value="1"/>
</dbReference>
<dbReference type="Proteomes" id="UP000030403">
    <property type="component" value="Unassembled WGS sequence"/>
</dbReference>
<evidence type="ECO:0000256" key="14">
    <source>
        <dbReference type="PIRNR" id="PIRNR004491"/>
    </source>
</evidence>
<sequence>MEIIHLQYPHSFQKESLPETVLAIGYFDGVHYGHQEVIKKAKTIAEEQGRESAVMTFHPHPSVVLKKQTQHVEYITPIDEKMKILNDIGMDRVYLVEFNTDLAALLPQEFVDHFLIGLNVKHVVAGFDFSYGHKGRGTMETIPSHSRDEFSSTVVDKVTQDGTKISSTLIREKIQEGSVQDIQTLLGRPYAIVGEVIQGDQRGRTIGFPTANIKPSDDFLLPKVGVYAVKVYHGDQLYHGMANVGFKPTFEGEAEKPTIEVNIFDYNGDLYGEELRIEWCTRIREETKFNGVDQLIDQLHEDERQIREFFGIN</sequence>
<evidence type="ECO:0000313" key="17">
    <source>
        <dbReference type="Proteomes" id="UP000030403"/>
    </source>
</evidence>
<dbReference type="OrthoDB" id="9803667at2"/>
<keyword evidence="7 14" id="KW-0547">Nucleotide-binding</keyword>
<comment type="pathway">
    <text evidence="1 14">Cofactor biosynthesis; FAD biosynthesis; FAD from FMN: step 1/1.</text>
</comment>
<dbReference type="eggNOG" id="COG0196">
    <property type="taxonomic scope" value="Bacteria"/>
</dbReference>
<comment type="catalytic activity">
    <reaction evidence="12 14">
        <text>riboflavin + ATP = FMN + ADP + H(+)</text>
        <dbReference type="Rhea" id="RHEA:14357"/>
        <dbReference type="ChEBI" id="CHEBI:15378"/>
        <dbReference type="ChEBI" id="CHEBI:30616"/>
        <dbReference type="ChEBI" id="CHEBI:57986"/>
        <dbReference type="ChEBI" id="CHEBI:58210"/>
        <dbReference type="ChEBI" id="CHEBI:456216"/>
        <dbReference type="EC" id="2.7.1.26"/>
    </reaction>
</comment>
<keyword evidence="3 14" id="KW-0285">Flavoprotein</keyword>
<dbReference type="GO" id="GO:0008531">
    <property type="term" value="F:riboflavin kinase activity"/>
    <property type="evidence" value="ECO:0007669"/>
    <property type="project" value="UniProtKB-UniRule"/>
</dbReference>
<dbReference type="EC" id="2.7.1.26" evidence="14"/>
<keyword evidence="5 14" id="KW-0808">Transferase</keyword>
<dbReference type="NCBIfam" id="NF004160">
    <property type="entry name" value="PRK05627.1-3"/>
    <property type="match status" value="1"/>
</dbReference>
<dbReference type="NCBIfam" id="NF004161">
    <property type="entry name" value="PRK05627.1-4"/>
    <property type="match status" value="1"/>
</dbReference>
<dbReference type="NCBIfam" id="TIGR00125">
    <property type="entry name" value="cyt_tran_rel"/>
    <property type="match status" value="1"/>
</dbReference>
<gene>
    <name evidence="16" type="ORF">N783_08155</name>
</gene>
<dbReference type="InterPro" id="IPR023468">
    <property type="entry name" value="Riboflavin_kinase"/>
</dbReference>
<dbReference type="InterPro" id="IPR002606">
    <property type="entry name" value="Riboflavin_kinase_bac"/>
</dbReference>
<dbReference type="FunFam" id="2.40.30.30:FF:000004">
    <property type="entry name" value="Riboflavin biosynthesis protein"/>
    <property type="match status" value="1"/>
</dbReference>
<dbReference type="Pfam" id="PF06574">
    <property type="entry name" value="FAD_syn"/>
    <property type="match status" value="1"/>
</dbReference>
<dbReference type="PIRSF" id="PIRSF004491">
    <property type="entry name" value="FAD_Synth"/>
    <property type="match status" value="1"/>
</dbReference>
<dbReference type="GO" id="GO:0003919">
    <property type="term" value="F:FMN adenylyltransferase activity"/>
    <property type="evidence" value="ECO:0007669"/>
    <property type="project" value="UniProtKB-UniRule"/>
</dbReference>
<dbReference type="Gene3D" id="3.40.50.620">
    <property type="entry name" value="HUPs"/>
    <property type="match status" value="1"/>
</dbReference>
<evidence type="ECO:0000256" key="7">
    <source>
        <dbReference type="ARBA" id="ARBA00022741"/>
    </source>
</evidence>
<keyword evidence="4 14" id="KW-0288">FMN</keyword>
<evidence type="ECO:0000256" key="2">
    <source>
        <dbReference type="ARBA" id="ARBA00005201"/>
    </source>
</evidence>
<evidence type="ECO:0000256" key="5">
    <source>
        <dbReference type="ARBA" id="ARBA00022679"/>
    </source>
</evidence>
<name>A0A0A5G644_9BACI</name>
<dbReference type="CDD" id="cd02064">
    <property type="entry name" value="FAD_synthetase_N"/>
    <property type="match status" value="1"/>
</dbReference>
<accession>A0A0A5G644</accession>
<dbReference type="InterPro" id="IPR014729">
    <property type="entry name" value="Rossmann-like_a/b/a_fold"/>
</dbReference>
<comment type="similarity">
    <text evidence="14">Belongs to the ribF family.</text>
</comment>
<evidence type="ECO:0000256" key="9">
    <source>
        <dbReference type="ARBA" id="ARBA00022827"/>
    </source>
</evidence>
<dbReference type="NCBIfam" id="NF004162">
    <property type="entry name" value="PRK05627.1-5"/>
    <property type="match status" value="1"/>
</dbReference>
<keyword evidence="17" id="KW-1185">Reference proteome</keyword>
<dbReference type="PANTHER" id="PTHR22749">
    <property type="entry name" value="RIBOFLAVIN KINASE/FMN ADENYLYLTRANSFERASE"/>
    <property type="match status" value="1"/>
</dbReference>
<evidence type="ECO:0000256" key="3">
    <source>
        <dbReference type="ARBA" id="ARBA00022630"/>
    </source>
</evidence>
<dbReference type="GO" id="GO:0006747">
    <property type="term" value="P:FAD biosynthetic process"/>
    <property type="evidence" value="ECO:0007669"/>
    <property type="project" value="UniProtKB-UniRule"/>
</dbReference>
<evidence type="ECO:0000256" key="12">
    <source>
        <dbReference type="ARBA" id="ARBA00047880"/>
    </source>
</evidence>
<dbReference type="SUPFAM" id="SSF82114">
    <property type="entry name" value="Riboflavin kinase-like"/>
    <property type="match status" value="1"/>
</dbReference>
<evidence type="ECO:0000259" key="15">
    <source>
        <dbReference type="SMART" id="SM00904"/>
    </source>
</evidence>
<evidence type="ECO:0000256" key="10">
    <source>
        <dbReference type="ARBA" id="ARBA00022840"/>
    </source>
</evidence>
<dbReference type="FunFam" id="3.40.50.620:FF:000021">
    <property type="entry name" value="Riboflavin biosynthesis protein"/>
    <property type="match status" value="1"/>
</dbReference>
<dbReference type="Pfam" id="PF01687">
    <property type="entry name" value="Flavokinase"/>
    <property type="match status" value="1"/>
</dbReference>
<dbReference type="AlphaFoldDB" id="A0A0A5G644"/>
<dbReference type="InterPro" id="IPR004821">
    <property type="entry name" value="Cyt_trans-like"/>
</dbReference>
<evidence type="ECO:0000256" key="6">
    <source>
        <dbReference type="ARBA" id="ARBA00022695"/>
    </source>
</evidence>